<gene>
    <name evidence="3" type="ORF">E3J38_03225</name>
    <name evidence="2" type="ORF">E3J62_08880</name>
</gene>
<keyword evidence="1" id="KW-1133">Transmembrane helix</keyword>
<evidence type="ECO:0000256" key="1">
    <source>
        <dbReference type="SAM" id="Phobius"/>
    </source>
</evidence>
<accession>A0A523XSJ0</accession>
<sequence length="200" mass="22686">MSTSLWVWIAAALTLCIYSFLYKDNPLYRFAEYLFVGVSVGWSMAVIWYNSVIPKIWTPLAVRHEYWVILPMILGVLVFSLFTKKHSWLVRWPIAFVMGASAGIAVPVNFQSYIFRQLQGSMLTVLNISNAIALIGVVTTLLYFYFSKEQKGVFGKVAGVGIWFIMVAFGASFGYTVMARISLLIGRMQFLLHDWLGIID</sequence>
<dbReference type="EMBL" id="SOIP01000201">
    <property type="protein sequence ID" value="TET81839.1"/>
    <property type="molecule type" value="Genomic_DNA"/>
</dbReference>
<comment type="caution">
    <text evidence="3">The sequence shown here is derived from an EMBL/GenBank/DDBJ whole genome shotgun (WGS) entry which is preliminary data.</text>
</comment>
<dbReference type="Proteomes" id="UP000315525">
    <property type="component" value="Unassembled WGS sequence"/>
</dbReference>
<proteinExistence type="predicted"/>
<organism evidence="3 5">
    <name type="scientific">candidate division TA06 bacterium</name>
    <dbReference type="NCBI Taxonomy" id="2250710"/>
    <lineage>
        <taxon>Bacteria</taxon>
        <taxon>Bacteria division TA06</taxon>
    </lineage>
</organism>
<feature type="transmembrane region" description="Helical" evidence="1">
    <location>
        <begin position="122"/>
        <end position="146"/>
    </location>
</feature>
<evidence type="ECO:0000313" key="2">
    <source>
        <dbReference type="EMBL" id="TET44976.1"/>
    </source>
</evidence>
<evidence type="ECO:0000313" key="3">
    <source>
        <dbReference type="EMBL" id="TET81839.1"/>
    </source>
</evidence>
<dbReference type="Proteomes" id="UP000315534">
    <property type="component" value="Unassembled WGS sequence"/>
</dbReference>
<keyword evidence="1" id="KW-0472">Membrane</keyword>
<evidence type="ECO:0000313" key="5">
    <source>
        <dbReference type="Proteomes" id="UP000315534"/>
    </source>
</evidence>
<feature type="transmembrane region" description="Helical" evidence="1">
    <location>
        <begin position="89"/>
        <end position="110"/>
    </location>
</feature>
<keyword evidence="1" id="KW-0812">Transmembrane</keyword>
<name>A0A523XSJ0_UNCT6</name>
<protein>
    <submittedName>
        <fullName evidence="3">Uncharacterized protein</fullName>
    </submittedName>
</protein>
<feature type="transmembrane region" description="Helical" evidence="1">
    <location>
        <begin position="33"/>
        <end position="53"/>
    </location>
</feature>
<reference evidence="4 5" key="1">
    <citation type="submission" date="2019-03" db="EMBL/GenBank/DDBJ databases">
        <title>Metabolic potential of uncultured bacteria and archaea associated with petroleum seepage in deep-sea sediments.</title>
        <authorList>
            <person name="Dong X."/>
            <person name="Hubert C."/>
        </authorList>
    </citation>
    <scope>NUCLEOTIDE SEQUENCE [LARGE SCALE GENOMIC DNA]</scope>
    <source>
        <strain evidence="3">E29_bin36</strain>
        <strain evidence="2">E44_bin18</strain>
    </source>
</reference>
<dbReference type="EMBL" id="SOJN01000101">
    <property type="protein sequence ID" value="TET44976.1"/>
    <property type="molecule type" value="Genomic_DNA"/>
</dbReference>
<feature type="transmembrane region" description="Helical" evidence="1">
    <location>
        <begin position="65"/>
        <end position="83"/>
    </location>
</feature>
<feature type="transmembrane region" description="Helical" evidence="1">
    <location>
        <begin position="158"/>
        <end position="178"/>
    </location>
</feature>
<feature type="transmembrane region" description="Helical" evidence="1">
    <location>
        <begin position="5"/>
        <end position="21"/>
    </location>
</feature>
<evidence type="ECO:0000313" key="4">
    <source>
        <dbReference type="Proteomes" id="UP000315525"/>
    </source>
</evidence>
<dbReference type="AlphaFoldDB" id="A0A523XSJ0"/>